<keyword evidence="8" id="KW-1185">Reference proteome</keyword>
<feature type="transmembrane region" description="Helical" evidence="6">
    <location>
        <begin position="194"/>
        <end position="216"/>
    </location>
</feature>
<reference evidence="7 8" key="1">
    <citation type="journal article" date="2024" name="Nat. Commun.">
        <title>Phylogenomics reveals the evolutionary origins of lichenization in chlorophyte algae.</title>
        <authorList>
            <person name="Puginier C."/>
            <person name="Libourel C."/>
            <person name="Otte J."/>
            <person name="Skaloud P."/>
            <person name="Haon M."/>
            <person name="Grisel S."/>
            <person name="Petersen M."/>
            <person name="Berrin J.G."/>
            <person name="Delaux P.M."/>
            <person name="Dal Grande F."/>
            <person name="Keller J."/>
        </authorList>
    </citation>
    <scope>NUCLEOTIDE SEQUENCE [LARGE SCALE GENOMIC DNA]</scope>
    <source>
        <strain evidence="7 8">SAG 2043</strain>
    </source>
</reference>
<comment type="caution">
    <text evidence="7">The sequence shown here is derived from an EMBL/GenBank/DDBJ whole genome shotgun (WGS) entry which is preliminary data.</text>
</comment>
<organism evidence="7 8">
    <name type="scientific">[Myrmecia] bisecta</name>
    <dbReference type="NCBI Taxonomy" id="41462"/>
    <lineage>
        <taxon>Eukaryota</taxon>
        <taxon>Viridiplantae</taxon>
        <taxon>Chlorophyta</taxon>
        <taxon>core chlorophytes</taxon>
        <taxon>Trebouxiophyceae</taxon>
        <taxon>Trebouxiales</taxon>
        <taxon>Trebouxiaceae</taxon>
        <taxon>Myrmecia</taxon>
    </lineage>
</organism>
<dbReference type="GO" id="GO:0046872">
    <property type="term" value="F:metal ion binding"/>
    <property type="evidence" value="ECO:0007669"/>
    <property type="project" value="UniProtKB-KW"/>
</dbReference>
<dbReference type="PANTHER" id="PTHR20855:SF138">
    <property type="entry name" value="PROGESTIN AND ADIPOQ RECEPTOR FAMILY MEMBER 4"/>
    <property type="match status" value="1"/>
</dbReference>
<keyword evidence="2 6" id="KW-0812">Transmembrane</keyword>
<dbReference type="Pfam" id="PF03006">
    <property type="entry name" value="HlyIII"/>
    <property type="match status" value="1"/>
</dbReference>
<name>A0AAW1Q319_9CHLO</name>
<dbReference type="GO" id="GO:0038023">
    <property type="term" value="F:signaling receptor activity"/>
    <property type="evidence" value="ECO:0007669"/>
    <property type="project" value="TreeGrafter"/>
</dbReference>
<evidence type="ECO:0000256" key="6">
    <source>
        <dbReference type="SAM" id="Phobius"/>
    </source>
</evidence>
<feature type="transmembrane region" description="Helical" evidence="6">
    <location>
        <begin position="222"/>
        <end position="242"/>
    </location>
</feature>
<dbReference type="AlphaFoldDB" id="A0AAW1Q319"/>
<evidence type="ECO:0008006" key="9">
    <source>
        <dbReference type="Google" id="ProtNLM"/>
    </source>
</evidence>
<sequence>MDSGSVAGAWLALDDSLETCGTSNTTTPSPTQVDSKRIAALHPSRRPTGKRSAGVLDWLVCNCRIGGQQQQQAPTPARAKTVSLWDGSELYWFDELPDELRFNIDVRSGYRAGMTYWQCLKSIFQYHNETGNIWSHLLPILAVVVSLCAGWLTPWPGAEWEFLQNILPIMLCFLGSVIYHTFMANHAHYKRWLFLDVCGVFILFLGGVNVVLWWGLYCYPRLRSVFLVSYYCTGAACVLAAVTAKTSLRRAAPMFMLLCIRLAAVAARLALRSGSHAGSLHYLWMEALSILGASINIARVPERWFAPAAKGKGESRIAGWFDYWFNSHQIMHILVAIAIGHLHWGASLDYRNHMMLDSCFTDAPI</sequence>
<accession>A0AAW1Q319</accession>
<evidence type="ECO:0000313" key="8">
    <source>
        <dbReference type="Proteomes" id="UP001489004"/>
    </source>
</evidence>
<evidence type="ECO:0000256" key="5">
    <source>
        <dbReference type="PIRSR" id="PIRSR604254-1"/>
    </source>
</evidence>
<feature type="binding site" evidence="5">
    <location>
        <position position="332"/>
    </location>
    <ligand>
        <name>Zn(2+)</name>
        <dbReference type="ChEBI" id="CHEBI:29105"/>
    </ligand>
</feature>
<dbReference type="InterPro" id="IPR004254">
    <property type="entry name" value="AdipoR/HlyIII-related"/>
</dbReference>
<dbReference type="GO" id="GO:0009744">
    <property type="term" value="P:response to sucrose"/>
    <property type="evidence" value="ECO:0007669"/>
    <property type="project" value="UniProtKB-ARBA"/>
</dbReference>
<evidence type="ECO:0000313" key="7">
    <source>
        <dbReference type="EMBL" id="KAK9815212.1"/>
    </source>
</evidence>
<comment type="subcellular location">
    <subcellularLocation>
        <location evidence="1">Membrane</location>
        <topology evidence="1">Multi-pass membrane protein</topology>
    </subcellularLocation>
</comment>
<keyword evidence="3 6" id="KW-1133">Transmembrane helix</keyword>
<evidence type="ECO:0000256" key="1">
    <source>
        <dbReference type="ARBA" id="ARBA00004141"/>
    </source>
</evidence>
<keyword evidence="5" id="KW-0862">Zinc</keyword>
<evidence type="ECO:0000256" key="4">
    <source>
        <dbReference type="ARBA" id="ARBA00023136"/>
    </source>
</evidence>
<evidence type="ECO:0000256" key="3">
    <source>
        <dbReference type="ARBA" id="ARBA00022989"/>
    </source>
</evidence>
<keyword evidence="4 6" id="KW-0472">Membrane</keyword>
<proteinExistence type="predicted"/>
<dbReference type="EMBL" id="JALJOR010000006">
    <property type="protein sequence ID" value="KAK9815212.1"/>
    <property type="molecule type" value="Genomic_DNA"/>
</dbReference>
<feature type="transmembrane region" description="Helical" evidence="6">
    <location>
        <begin position="165"/>
        <end position="182"/>
    </location>
</feature>
<gene>
    <name evidence="7" type="ORF">WJX72_000048</name>
</gene>
<dbReference type="PANTHER" id="PTHR20855">
    <property type="entry name" value="ADIPOR/PROGESTIN RECEPTOR-RELATED"/>
    <property type="match status" value="1"/>
</dbReference>
<feature type="binding site" evidence="5">
    <location>
        <position position="180"/>
    </location>
    <ligand>
        <name>Zn(2+)</name>
        <dbReference type="ChEBI" id="CHEBI:29105"/>
    </ligand>
</feature>
<protein>
    <recommendedName>
        <fullName evidence="9">Progestin and adipoQ receptor family member 4</fullName>
    </recommendedName>
</protein>
<dbReference type="GO" id="GO:0016020">
    <property type="term" value="C:membrane"/>
    <property type="evidence" value="ECO:0007669"/>
    <property type="project" value="UniProtKB-SubCell"/>
</dbReference>
<evidence type="ECO:0000256" key="2">
    <source>
        <dbReference type="ARBA" id="ARBA00022692"/>
    </source>
</evidence>
<feature type="binding site" evidence="5">
    <location>
        <position position="328"/>
    </location>
    <ligand>
        <name>Zn(2+)</name>
        <dbReference type="ChEBI" id="CHEBI:29105"/>
    </ligand>
</feature>
<keyword evidence="5" id="KW-0479">Metal-binding</keyword>
<dbReference type="Proteomes" id="UP001489004">
    <property type="component" value="Unassembled WGS sequence"/>
</dbReference>
<feature type="transmembrane region" description="Helical" evidence="6">
    <location>
        <begin position="133"/>
        <end position="153"/>
    </location>
</feature>